<keyword evidence="1" id="KW-0812">Transmembrane</keyword>
<dbReference type="InterPro" id="IPR025469">
    <property type="entry name" value="DUF4320"/>
</dbReference>
<protein>
    <recommendedName>
        <fullName evidence="4">DUF4320 family protein</fullName>
    </recommendedName>
</protein>
<evidence type="ECO:0000313" key="2">
    <source>
        <dbReference type="EMBL" id="BCJ98404.1"/>
    </source>
</evidence>
<dbReference type="AlphaFoldDB" id="A0A7I8DM57"/>
<dbReference type="KEGG" id="acht:bsdcttw_14450"/>
<reference evidence="2 3" key="2">
    <citation type="submission" date="2020-08" db="EMBL/GenBank/DDBJ databases">
        <authorList>
            <person name="Ueki A."/>
            <person name="Tonouchi A."/>
        </authorList>
    </citation>
    <scope>NUCLEOTIDE SEQUENCE [LARGE SCALE GENOMIC DNA]</scope>
    <source>
        <strain evidence="2 3">CTTW</strain>
    </source>
</reference>
<dbReference type="Proteomes" id="UP000515703">
    <property type="component" value="Chromosome"/>
</dbReference>
<name>A0A7I8DM57_9FIRM</name>
<keyword evidence="3" id="KW-1185">Reference proteome</keyword>
<reference evidence="2 3" key="1">
    <citation type="submission" date="2020-08" db="EMBL/GenBank/DDBJ databases">
        <title>Draft genome sequencing of an Anaerocolumna strain isolated from anoxic soil subjected to BSD treatment.</title>
        <authorList>
            <person name="Uek A."/>
            <person name="Tonouchi A."/>
        </authorList>
    </citation>
    <scope>NUCLEOTIDE SEQUENCE [LARGE SCALE GENOMIC DNA]</scope>
    <source>
        <strain evidence="2 3">CTTW</strain>
    </source>
</reference>
<keyword evidence="1" id="KW-1133">Transmembrane helix</keyword>
<proteinExistence type="predicted"/>
<dbReference type="RefSeq" id="WP_185258734.1">
    <property type="nucleotide sequence ID" value="NZ_AP023368.1"/>
</dbReference>
<evidence type="ECO:0000256" key="1">
    <source>
        <dbReference type="SAM" id="Phobius"/>
    </source>
</evidence>
<feature type="transmembrane region" description="Helical" evidence="1">
    <location>
        <begin position="20"/>
        <end position="45"/>
    </location>
</feature>
<dbReference type="Pfam" id="PF14208">
    <property type="entry name" value="DUF4320"/>
    <property type="match status" value="1"/>
</dbReference>
<dbReference type="EMBL" id="AP023368">
    <property type="protein sequence ID" value="BCJ98404.1"/>
    <property type="molecule type" value="Genomic_DNA"/>
</dbReference>
<accession>A0A7I8DM57</accession>
<sequence>MTKKNKLIRVLKDRSGATYIEMVIGILIFVLAIVFAIKFLPVLILKNQLNTFATQVSKIVSVEGCYDSHVQEMIEELRVKSEIGNVTIATDGTDFISGTKKIQLDNEINIKVTTQYDIGIFTFGSFPITVKSVAQARSDAYWK</sequence>
<evidence type="ECO:0000313" key="3">
    <source>
        <dbReference type="Proteomes" id="UP000515703"/>
    </source>
</evidence>
<gene>
    <name evidence="2" type="ORF">bsdcttw_14450</name>
</gene>
<keyword evidence="1" id="KW-0472">Membrane</keyword>
<organism evidence="2 3">
    <name type="scientific">Anaerocolumna chitinilytica</name>
    <dbReference type="NCBI Taxonomy" id="1727145"/>
    <lineage>
        <taxon>Bacteria</taxon>
        <taxon>Bacillati</taxon>
        <taxon>Bacillota</taxon>
        <taxon>Clostridia</taxon>
        <taxon>Lachnospirales</taxon>
        <taxon>Lachnospiraceae</taxon>
        <taxon>Anaerocolumna</taxon>
    </lineage>
</organism>
<evidence type="ECO:0008006" key="4">
    <source>
        <dbReference type="Google" id="ProtNLM"/>
    </source>
</evidence>